<reference evidence="4 5" key="1">
    <citation type="submission" date="2021-04" db="EMBL/GenBank/DDBJ databases">
        <title>Molecular and phenotypic characterization and identification of bacterial isolates recovered from the Anatolian ground squirrels (Spermophilus xanthoprymnus) and which have the potential to form a new species in the Campylobacter genus.</title>
        <authorList>
            <person name="Aydin F."/>
            <person name="Abay S."/>
            <person name="Kayman T."/>
            <person name="Karakaya E."/>
            <person name="Mustak H.K."/>
            <person name="Mustak I.B."/>
            <person name="Bilgin N."/>
            <person name="Duzler A."/>
            <person name="Sahin O."/>
            <person name="Guran O."/>
            <person name="Saticioglu I.B."/>
        </authorList>
    </citation>
    <scope>NUCLEOTIDE SEQUENCE [LARGE SCALE GENOMIC DNA]</scope>
    <source>
        <strain evidence="5">faydin-G24</strain>
    </source>
</reference>
<dbReference type="RefSeq" id="WP_212142494.1">
    <property type="nucleotide sequence ID" value="NZ_JAGSSW010000014.1"/>
</dbReference>
<dbReference type="InterPro" id="IPR011083">
    <property type="entry name" value="Phage_tail_collar_dom"/>
</dbReference>
<comment type="caution">
    <text evidence="4">The sequence shown here is derived from an EMBL/GenBank/DDBJ whole genome shotgun (WGS) entry which is preliminary data.</text>
</comment>
<proteinExistence type="predicted"/>
<keyword evidence="5" id="KW-1185">Reference proteome</keyword>
<dbReference type="InterPro" id="IPR051934">
    <property type="entry name" value="Phage_Tail_Fiber_Structural"/>
</dbReference>
<dbReference type="Pfam" id="PF07484">
    <property type="entry name" value="Collar"/>
    <property type="match status" value="1"/>
</dbReference>
<dbReference type="SUPFAM" id="SSF88874">
    <property type="entry name" value="Receptor-binding domain of short tail fibre protein gp12"/>
    <property type="match status" value="1"/>
</dbReference>
<dbReference type="Pfam" id="PF21882">
    <property type="entry name" value="Gp53-like_C"/>
    <property type="match status" value="1"/>
</dbReference>
<evidence type="ECO:0000313" key="4">
    <source>
        <dbReference type="EMBL" id="MBR8464707.1"/>
    </source>
</evidence>
<feature type="non-terminal residue" evidence="4">
    <location>
        <position position="1"/>
    </location>
</feature>
<dbReference type="PANTHER" id="PTHR35191:SF1">
    <property type="entry name" value="PROPHAGE SIDE TAIL FIBER PROTEIN HOMOLOG STFQ-RELATED"/>
    <property type="match status" value="1"/>
</dbReference>
<name>A0ABS5HLS2_9BACT</name>
<protein>
    <submittedName>
        <fullName evidence="4">Tail fiber protein</fullName>
    </submittedName>
</protein>
<evidence type="ECO:0000259" key="1">
    <source>
        <dbReference type="Pfam" id="PF07484"/>
    </source>
</evidence>
<gene>
    <name evidence="4" type="ORF">KDD93_09080</name>
</gene>
<dbReference type="Gene3D" id="2.60.40.3940">
    <property type="match status" value="1"/>
</dbReference>
<dbReference type="PANTHER" id="PTHR35191">
    <property type="entry name" value="PROPHAGE SIDE TAIL FIBER PROTEIN HOMOLOG STFQ-RELATED"/>
    <property type="match status" value="1"/>
</dbReference>
<dbReference type="InterPro" id="IPR037053">
    <property type="entry name" value="Phage_tail_collar_dom_sf"/>
</dbReference>
<feature type="domain" description="Putative tail fiber protein gp53-like C-terminal" evidence="3">
    <location>
        <begin position="296"/>
        <end position="386"/>
    </location>
</feature>
<feature type="domain" description="Phage tail collar" evidence="1">
    <location>
        <begin position="103"/>
        <end position="143"/>
    </location>
</feature>
<dbReference type="Proteomes" id="UP000682951">
    <property type="component" value="Unassembled WGS sequence"/>
</dbReference>
<dbReference type="Gene3D" id="3.90.1340.10">
    <property type="entry name" value="Phage tail collar domain"/>
    <property type="match status" value="1"/>
</dbReference>
<evidence type="ECO:0000313" key="5">
    <source>
        <dbReference type="Proteomes" id="UP000682951"/>
    </source>
</evidence>
<dbReference type="EMBL" id="JAGSSW010000014">
    <property type="protein sequence ID" value="MBR8464707.1"/>
    <property type="molecule type" value="Genomic_DNA"/>
</dbReference>
<feature type="domain" description="Phage tail fibre protein N-terminal" evidence="2">
    <location>
        <begin position="1"/>
        <end position="51"/>
    </location>
</feature>
<dbReference type="InterPro" id="IPR022225">
    <property type="entry name" value="Phage_tail_fibre_N"/>
</dbReference>
<sequence length="386" mass="42481">NDIFAIAKLPKTYKPLLTQGSAKDLVIKFIMQVSNSSNITLKVDNAVLATRQFVSNEIKQLNNRFALIDELYYQKNQIDEKLKRVADTLPIGAYLDYSSEVSIPAGFLRCDGQELLKSEYPQLYSVIGDIYGVASDETRFKLPLFNDGRFRRGVGGNALELGASQGDAIRNIVGTVNTGIEERSIYTGAFQAYGTGRGSGDDIYDVGIKFDASLVVPTANENRPYNSSVVVLIKAKNVREATQIDDTPYASEAKAGIVKLSDNTLGAASDTAISQRGIYQLLNKSKSFSENGYVTLPNNLMIQWGQWSKGNGDIVGERKHTIPFNLAFPNMCLTVSLSGGAGHSGDRNNNCITELMSFKQDSFNAFIYEYSASTQVYKLFWFAIGY</sequence>
<dbReference type="Pfam" id="PF12571">
    <property type="entry name" value="Phage_tail_fib"/>
    <property type="match status" value="1"/>
</dbReference>
<dbReference type="InterPro" id="IPR054075">
    <property type="entry name" value="Gp53-like_C"/>
</dbReference>
<evidence type="ECO:0000259" key="2">
    <source>
        <dbReference type="Pfam" id="PF12571"/>
    </source>
</evidence>
<evidence type="ECO:0000259" key="3">
    <source>
        <dbReference type="Pfam" id="PF21882"/>
    </source>
</evidence>
<accession>A0ABS5HLS2</accession>
<organism evidence="4 5">
    <name type="scientific">Campylobacter anatolicus</name>
    <dbReference type="NCBI Taxonomy" id="2829105"/>
    <lineage>
        <taxon>Bacteria</taxon>
        <taxon>Pseudomonadati</taxon>
        <taxon>Campylobacterota</taxon>
        <taxon>Epsilonproteobacteria</taxon>
        <taxon>Campylobacterales</taxon>
        <taxon>Campylobacteraceae</taxon>
        <taxon>Campylobacter</taxon>
    </lineage>
</organism>